<evidence type="ECO:0000313" key="3">
    <source>
        <dbReference type="EMBL" id="OAP93958.1"/>
    </source>
</evidence>
<organism evidence="3">
    <name type="scientific">Rhizobium leguminosarum</name>
    <dbReference type="NCBI Taxonomy" id="384"/>
    <lineage>
        <taxon>Bacteria</taxon>
        <taxon>Pseudomonadati</taxon>
        <taxon>Pseudomonadota</taxon>
        <taxon>Alphaproteobacteria</taxon>
        <taxon>Hyphomicrobiales</taxon>
        <taxon>Rhizobiaceae</taxon>
        <taxon>Rhizobium/Agrobacterium group</taxon>
        <taxon>Rhizobium</taxon>
    </lineage>
</organism>
<dbReference type="EMBL" id="LWBS01000231">
    <property type="protein sequence ID" value="OAP93958.1"/>
    <property type="molecule type" value="Genomic_DNA"/>
</dbReference>
<evidence type="ECO:0000313" key="4">
    <source>
        <dbReference type="Proteomes" id="UP000471560"/>
    </source>
</evidence>
<dbReference type="eggNOG" id="COG2771">
    <property type="taxonomic scope" value="Bacteria"/>
</dbReference>
<dbReference type="SMART" id="SM00421">
    <property type="entry name" value="HTH_LUXR"/>
    <property type="match status" value="1"/>
</dbReference>
<evidence type="ECO:0000259" key="1">
    <source>
        <dbReference type="SMART" id="SM00421"/>
    </source>
</evidence>
<dbReference type="Gene3D" id="3.10.450.50">
    <property type="match status" value="1"/>
</dbReference>
<comment type="caution">
    <text evidence="3">The sequence shown here is derived from an EMBL/GenBank/DDBJ whole genome shotgun (WGS) entry which is preliminary data.</text>
</comment>
<dbReference type="SUPFAM" id="SSF54427">
    <property type="entry name" value="NTF2-like"/>
    <property type="match status" value="1"/>
</dbReference>
<reference evidence="2 4" key="2">
    <citation type="submission" date="2019-12" db="EMBL/GenBank/DDBJ databases">
        <title>Rhizobium genotypes associated with high levels of biological nitrogen fixation by grain legumes in a temperate-maritime cropping system.</title>
        <authorList>
            <person name="Maluk M."/>
            <person name="Francesc Ferrando Molina F."/>
            <person name="Lopez Del Egido L."/>
            <person name="Lafos M."/>
            <person name="Langarica-Fuentes A."/>
            <person name="Gebre Yohannes G."/>
            <person name="Young M.W."/>
            <person name="Martin P."/>
            <person name="Gantlett R."/>
            <person name="Kenicer G."/>
            <person name="Hawes C."/>
            <person name="Begg G.S."/>
            <person name="Quilliam R.S."/>
            <person name="Squire G.R."/>
            <person name="Poole P.S."/>
            <person name="Young P.W."/>
            <person name="Iannetta P.M."/>
            <person name="James E.K."/>
        </authorList>
    </citation>
    <scope>NUCLEOTIDE SEQUENCE [LARGE SCALE GENOMIC DNA]</scope>
    <source>
        <strain evidence="2 4">JHI1096</strain>
    </source>
</reference>
<dbReference type="Proteomes" id="UP000471560">
    <property type="component" value="Unassembled WGS sequence"/>
</dbReference>
<name>A0A179BQF1_RHILE</name>
<dbReference type="Gene3D" id="1.10.10.10">
    <property type="entry name" value="Winged helix-like DNA-binding domain superfamily/Winged helix DNA-binding domain"/>
    <property type="match status" value="1"/>
</dbReference>
<dbReference type="GO" id="GO:0003677">
    <property type="term" value="F:DNA binding"/>
    <property type="evidence" value="ECO:0007669"/>
    <property type="project" value="InterPro"/>
</dbReference>
<evidence type="ECO:0000313" key="2">
    <source>
        <dbReference type="EMBL" id="NEI38946.1"/>
    </source>
</evidence>
<reference evidence="3" key="1">
    <citation type="submission" date="2016-04" db="EMBL/GenBank/DDBJ databases">
        <title>Fast-growing isolate from the root nodules of Vavilovia formosa.</title>
        <authorList>
            <person name="Kimeklis A."/>
            <person name="Safronova V."/>
            <person name="Belimov A."/>
            <person name="Andronov E."/>
        </authorList>
    </citation>
    <scope>NUCLEOTIDE SEQUENCE [LARGE SCALE GENOMIC DNA]</scope>
    <source>
        <strain evidence="3">Vaf-46</strain>
    </source>
</reference>
<dbReference type="InterPro" id="IPR000792">
    <property type="entry name" value="Tscrpt_reg_LuxR_C"/>
</dbReference>
<dbReference type="GO" id="GO:0006355">
    <property type="term" value="P:regulation of DNA-templated transcription"/>
    <property type="evidence" value="ECO:0007669"/>
    <property type="project" value="InterPro"/>
</dbReference>
<protein>
    <submittedName>
        <fullName evidence="3">DUF4440 domain-containing protein</fullName>
    </submittedName>
    <submittedName>
        <fullName evidence="2">LuxR family transcriptional regulator</fullName>
    </submittedName>
</protein>
<dbReference type="SUPFAM" id="SSF46894">
    <property type="entry name" value="C-terminal effector domain of the bipartite response regulators"/>
    <property type="match status" value="1"/>
</dbReference>
<accession>A0A179BQF1</accession>
<dbReference type="InterPro" id="IPR016032">
    <property type="entry name" value="Sig_transdc_resp-reg_C-effctor"/>
</dbReference>
<dbReference type="AlphaFoldDB" id="A0A179BQF1"/>
<sequence length="340" mass="38052">MLRQSDHAMLRSVVTGDRAMDDGEADRAAIMAVIRAETEAWLQRDFEALASHWVQSPQTRRMEYFASLGVRVDEGWDPIAARIKKIVERFPEKHAFSERVRWEKVNIVVDGNMAWMTFDQIGSDTGEDRKRQLRILHRIDGAWKIGCMVMMESSVEEANCPLIEVDADASILWTNRLARERMHDHPGLVAAAGRLRARQRERDPALREAVRLAFRELQSQRPLNIAPKQAWAVALGEDAAGIPLHCWVLLEDGKTLVSFDDAETLVRRIASAREVFGLSPAQTRLARLIVDGHDLAAAADLLGVSVNTLRTQLQRIFDKTGVRSQAALVRALLSAGAPSP</sequence>
<feature type="domain" description="HTH luxR-type" evidence="1">
    <location>
        <begin position="275"/>
        <end position="332"/>
    </location>
</feature>
<dbReference type="InterPro" id="IPR036388">
    <property type="entry name" value="WH-like_DNA-bd_sf"/>
</dbReference>
<dbReference type="InterPro" id="IPR032710">
    <property type="entry name" value="NTF2-like_dom_sf"/>
</dbReference>
<dbReference type="EMBL" id="WUEZ01000075">
    <property type="protein sequence ID" value="NEI38946.1"/>
    <property type="molecule type" value="Genomic_DNA"/>
</dbReference>
<gene>
    <name evidence="3" type="ORF">A4U53_23020</name>
    <name evidence="2" type="ORF">GR204_34295</name>
</gene>
<proteinExistence type="predicted"/>
<dbReference type="RefSeq" id="WP_064248060.1">
    <property type="nucleotide sequence ID" value="NZ_JAAXDH010000038.1"/>
</dbReference>